<evidence type="ECO:0008006" key="4">
    <source>
        <dbReference type="Google" id="ProtNLM"/>
    </source>
</evidence>
<dbReference type="Gramene" id="AET5Gv20408800.3">
    <property type="protein sequence ID" value="AET5Gv20408800.3"/>
    <property type="gene ID" value="AET5Gv20408800"/>
</dbReference>
<reference evidence="2" key="3">
    <citation type="journal article" date="2017" name="Nature">
        <title>Genome sequence of the progenitor of the wheat D genome Aegilops tauschii.</title>
        <authorList>
            <person name="Luo M.C."/>
            <person name="Gu Y.Q."/>
            <person name="Puiu D."/>
            <person name="Wang H."/>
            <person name="Twardziok S.O."/>
            <person name="Deal K.R."/>
            <person name="Huo N."/>
            <person name="Zhu T."/>
            <person name="Wang L."/>
            <person name="Wang Y."/>
            <person name="McGuire P.E."/>
            <person name="Liu S."/>
            <person name="Long H."/>
            <person name="Ramasamy R.K."/>
            <person name="Rodriguez J.C."/>
            <person name="Van S.L."/>
            <person name="Yuan L."/>
            <person name="Wang Z."/>
            <person name="Xia Z."/>
            <person name="Xiao L."/>
            <person name="Anderson O.D."/>
            <person name="Ouyang S."/>
            <person name="Liang Y."/>
            <person name="Zimin A.V."/>
            <person name="Pertea G."/>
            <person name="Qi P."/>
            <person name="Bennetzen J.L."/>
            <person name="Dai X."/>
            <person name="Dawson M.W."/>
            <person name="Muller H.G."/>
            <person name="Kugler K."/>
            <person name="Rivarola-Duarte L."/>
            <person name="Spannagl M."/>
            <person name="Mayer K.F.X."/>
            <person name="Lu F.H."/>
            <person name="Bevan M.W."/>
            <person name="Leroy P."/>
            <person name="Li P."/>
            <person name="You F.M."/>
            <person name="Sun Q."/>
            <person name="Liu Z."/>
            <person name="Lyons E."/>
            <person name="Wicker T."/>
            <person name="Salzberg S.L."/>
            <person name="Devos K.M."/>
            <person name="Dvorak J."/>
        </authorList>
    </citation>
    <scope>NUCLEOTIDE SEQUENCE [LARGE SCALE GENOMIC DNA]</scope>
    <source>
        <strain evidence="2">cv. AL8/78</strain>
    </source>
</reference>
<feature type="region of interest" description="Disordered" evidence="1">
    <location>
        <begin position="212"/>
        <end position="250"/>
    </location>
</feature>
<reference evidence="2" key="5">
    <citation type="journal article" date="2021" name="G3 (Bethesda)">
        <title>Aegilops tauschii genome assembly Aet v5.0 features greater sequence contiguity and improved annotation.</title>
        <authorList>
            <person name="Wang L."/>
            <person name="Zhu T."/>
            <person name="Rodriguez J.C."/>
            <person name="Deal K.R."/>
            <person name="Dubcovsky J."/>
            <person name="McGuire P.E."/>
            <person name="Lux T."/>
            <person name="Spannagl M."/>
            <person name="Mayer K.F.X."/>
            <person name="Baldrich P."/>
            <person name="Meyers B.C."/>
            <person name="Huo N."/>
            <person name="Gu Y.Q."/>
            <person name="Zhou H."/>
            <person name="Devos K.M."/>
            <person name="Bennetzen J.L."/>
            <person name="Unver T."/>
            <person name="Budak H."/>
            <person name="Gulick P.J."/>
            <person name="Galiba G."/>
            <person name="Kalapos B."/>
            <person name="Nelson D.R."/>
            <person name="Li P."/>
            <person name="You F.M."/>
            <person name="Luo M.C."/>
            <person name="Dvorak J."/>
        </authorList>
    </citation>
    <scope>NUCLEOTIDE SEQUENCE [LARGE SCALE GENOMIC DNA]</scope>
    <source>
        <strain evidence="2">cv. AL8/78</strain>
    </source>
</reference>
<reference evidence="3" key="1">
    <citation type="journal article" date="2014" name="Science">
        <title>Ancient hybridizations among the ancestral genomes of bread wheat.</title>
        <authorList>
            <consortium name="International Wheat Genome Sequencing Consortium,"/>
            <person name="Marcussen T."/>
            <person name="Sandve S.R."/>
            <person name="Heier L."/>
            <person name="Spannagl M."/>
            <person name="Pfeifer M."/>
            <person name="Jakobsen K.S."/>
            <person name="Wulff B.B."/>
            <person name="Steuernagel B."/>
            <person name="Mayer K.F."/>
            <person name="Olsen O.A."/>
        </authorList>
    </citation>
    <scope>NUCLEOTIDE SEQUENCE [LARGE SCALE GENOMIC DNA]</scope>
    <source>
        <strain evidence="3">cv. AL8/78</strain>
    </source>
</reference>
<organism evidence="2 3">
    <name type="scientific">Aegilops tauschii subsp. strangulata</name>
    <name type="common">Goatgrass</name>
    <dbReference type="NCBI Taxonomy" id="200361"/>
    <lineage>
        <taxon>Eukaryota</taxon>
        <taxon>Viridiplantae</taxon>
        <taxon>Streptophyta</taxon>
        <taxon>Embryophyta</taxon>
        <taxon>Tracheophyta</taxon>
        <taxon>Spermatophyta</taxon>
        <taxon>Magnoliopsida</taxon>
        <taxon>Liliopsida</taxon>
        <taxon>Poales</taxon>
        <taxon>Poaceae</taxon>
        <taxon>BOP clade</taxon>
        <taxon>Pooideae</taxon>
        <taxon>Triticodae</taxon>
        <taxon>Triticeae</taxon>
        <taxon>Triticinae</taxon>
        <taxon>Aegilops</taxon>
    </lineage>
</organism>
<dbReference type="Proteomes" id="UP000015105">
    <property type="component" value="Chromosome 5D"/>
</dbReference>
<evidence type="ECO:0000313" key="2">
    <source>
        <dbReference type="EnsemblPlants" id="AET5Gv20408800.3"/>
    </source>
</evidence>
<keyword evidence="3" id="KW-1185">Reference proteome</keyword>
<evidence type="ECO:0000256" key="1">
    <source>
        <dbReference type="SAM" id="MobiDB-lite"/>
    </source>
</evidence>
<accession>A0A453KGM5</accession>
<protein>
    <recommendedName>
        <fullName evidence="4">DOG1 domain-containing protein</fullName>
    </recommendedName>
</protein>
<evidence type="ECO:0000313" key="3">
    <source>
        <dbReference type="Proteomes" id="UP000015105"/>
    </source>
</evidence>
<dbReference type="AlphaFoldDB" id="A0A453KGM5"/>
<feature type="region of interest" description="Disordered" evidence="1">
    <location>
        <begin position="150"/>
        <end position="180"/>
    </location>
</feature>
<feature type="compositionally biased region" description="Gly residues" evidence="1">
    <location>
        <begin position="218"/>
        <end position="230"/>
    </location>
</feature>
<sequence length="274" mass="29111">MPFLSPLPGDDADDYYYGYDAGYRRGGGSGTGGKSAKKDRGIFSCLPCFTPFSPGAVDPIAHRRLLSSDSSDSDNVAATDITADLARLRLRYSRLAAGPPVRPRDVPALVARTDDPPLAVAALSWLGGDLRPSCILALLPALFPSLRTGALRRQAPPPGPRGRAGRRGGRVPVHLRHEAGVREDQGGVRRDGGRGGVQDGARRAACRQAAVARRGGRRQGGAHAGAGQGVPQGRRERVRQGRAARREVAGARWAPLGARRGVRAYAYQCQSSRR</sequence>
<name>A0A453KGM5_AEGTS</name>
<feature type="compositionally biased region" description="Basic and acidic residues" evidence="1">
    <location>
        <begin position="233"/>
        <end position="249"/>
    </location>
</feature>
<reference evidence="2" key="4">
    <citation type="submission" date="2019-03" db="UniProtKB">
        <authorList>
            <consortium name="EnsemblPlants"/>
        </authorList>
    </citation>
    <scope>IDENTIFICATION</scope>
</reference>
<proteinExistence type="predicted"/>
<dbReference type="EnsemblPlants" id="AET5Gv20408800.3">
    <property type="protein sequence ID" value="AET5Gv20408800.3"/>
    <property type="gene ID" value="AET5Gv20408800"/>
</dbReference>
<reference evidence="3" key="2">
    <citation type="journal article" date="2017" name="Nat. Plants">
        <title>The Aegilops tauschii genome reveals multiple impacts of transposons.</title>
        <authorList>
            <person name="Zhao G."/>
            <person name="Zou C."/>
            <person name="Li K."/>
            <person name="Wang K."/>
            <person name="Li T."/>
            <person name="Gao L."/>
            <person name="Zhang X."/>
            <person name="Wang H."/>
            <person name="Yang Z."/>
            <person name="Liu X."/>
            <person name="Jiang W."/>
            <person name="Mao L."/>
            <person name="Kong X."/>
            <person name="Jiao Y."/>
            <person name="Jia J."/>
        </authorList>
    </citation>
    <scope>NUCLEOTIDE SEQUENCE [LARGE SCALE GENOMIC DNA]</scope>
    <source>
        <strain evidence="3">cv. AL8/78</strain>
    </source>
</reference>